<dbReference type="EMBL" id="HACG01049845">
    <property type="protein sequence ID" value="CEK96710.1"/>
    <property type="molecule type" value="Transcribed_RNA"/>
</dbReference>
<proteinExistence type="predicted"/>
<evidence type="ECO:0000256" key="1">
    <source>
        <dbReference type="SAM" id="MobiDB-lite"/>
    </source>
</evidence>
<dbReference type="AlphaFoldDB" id="A0A0B7BWY8"/>
<feature type="region of interest" description="Disordered" evidence="1">
    <location>
        <begin position="1"/>
        <end position="29"/>
    </location>
</feature>
<evidence type="ECO:0000313" key="2">
    <source>
        <dbReference type="EMBL" id="CEK96710.1"/>
    </source>
</evidence>
<feature type="compositionally biased region" description="Polar residues" evidence="1">
    <location>
        <begin position="18"/>
        <end position="28"/>
    </location>
</feature>
<accession>A0A0B7BWY8</accession>
<organism evidence="2">
    <name type="scientific">Arion vulgaris</name>
    <dbReference type="NCBI Taxonomy" id="1028688"/>
    <lineage>
        <taxon>Eukaryota</taxon>
        <taxon>Metazoa</taxon>
        <taxon>Spiralia</taxon>
        <taxon>Lophotrochozoa</taxon>
        <taxon>Mollusca</taxon>
        <taxon>Gastropoda</taxon>
        <taxon>Heterobranchia</taxon>
        <taxon>Euthyneura</taxon>
        <taxon>Panpulmonata</taxon>
        <taxon>Eupulmonata</taxon>
        <taxon>Stylommatophora</taxon>
        <taxon>Helicina</taxon>
        <taxon>Arionoidea</taxon>
        <taxon>Arionidae</taxon>
        <taxon>Arion</taxon>
    </lineage>
</organism>
<sequence>MQACPLSRCYEHSHAQDSRSTGVSSSWTPIDDIHSFVTASFIYPIYTSTQLSIPSSSSMIQR</sequence>
<protein>
    <submittedName>
        <fullName evidence="2">Uncharacterized protein</fullName>
    </submittedName>
</protein>
<name>A0A0B7BWY8_9EUPU</name>
<feature type="non-terminal residue" evidence="2">
    <location>
        <position position="62"/>
    </location>
</feature>
<reference evidence="2" key="1">
    <citation type="submission" date="2014-12" db="EMBL/GenBank/DDBJ databases">
        <title>Insight into the proteome of Arion vulgaris.</title>
        <authorList>
            <person name="Aradska J."/>
            <person name="Bulat T."/>
            <person name="Smidak R."/>
            <person name="Sarate P."/>
            <person name="Gangsoo J."/>
            <person name="Sialana F."/>
            <person name="Bilban M."/>
            <person name="Lubec G."/>
        </authorList>
    </citation>
    <scope>NUCLEOTIDE SEQUENCE</scope>
    <source>
        <tissue evidence="2">Skin</tissue>
    </source>
</reference>
<gene>
    <name evidence="2" type="primary">ORF213142</name>
</gene>